<feature type="chain" id="PRO_5038493484" description="SCP domain-containing protein" evidence="2">
    <location>
        <begin position="47"/>
        <end position="494"/>
    </location>
</feature>
<dbReference type="EMBL" id="DXFQ01000165">
    <property type="protein sequence ID" value="HIX20665.1"/>
    <property type="molecule type" value="Genomic_DNA"/>
</dbReference>
<evidence type="ECO:0000313" key="4">
    <source>
        <dbReference type="Proteomes" id="UP000823964"/>
    </source>
</evidence>
<feature type="region of interest" description="Disordered" evidence="1">
    <location>
        <begin position="46"/>
        <end position="75"/>
    </location>
</feature>
<evidence type="ECO:0000256" key="2">
    <source>
        <dbReference type="SAM" id="SignalP"/>
    </source>
</evidence>
<feature type="signal peptide" evidence="2">
    <location>
        <begin position="1"/>
        <end position="46"/>
    </location>
</feature>
<evidence type="ECO:0008006" key="5">
    <source>
        <dbReference type="Google" id="ProtNLM"/>
    </source>
</evidence>
<dbReference type="AlphaFoldDB" id="A0A9D1VD76"/>
<feature type="region of interest" description="Disordered" evidence="1">
    <location>
        <begin position="1"/>
        <end position="21"/>
    </location>
</feature>
<gene>
    <name evidence="3" type="ORF">H9862_08715</name>
</gene>
<feature type="compositionally biased region" description="Acidic residues" evidence="1">
    <location>
        <begin position="46"/>
        <end position="55"/>
    </location>
</feature>
<sequence>MHSATNIDTLRRPNTASAPSRATGSFRRLLSLCLLFGMAFASPLCAEDDEPDDQPTEASSDDAQSSPEIDLSPAGAKNAANEKALLKLIRDACEKEDFSALRETLTDLLNEAYPQLEEKYPDGNAPLSAVKGNAAQHALACARILSLDEALDDGVDAKARIKFLNWMLRGKGRPALSFLKLADKAKMPNADLEVRFCMLRYCYEANGSKAASSFKALLDPSACVKKLYPRSRKDIQAKVKQLLGTKPKGCDEEQQEAINRVNIVRYLCSQAPTVGYDRSFAANALTAAKACKRAGHLSHDLGDYTADCNLNYESTKTMSMARTVICYVEDPGDNNREVRGHRAWVLHPGLAKTGFGKIEDFQAMWVKSGHTEPRPEVGYSYPGRGYFPKEYMWGDGWSYYAPEGTRLQQSAKVEMWQLPASPRSAPKGKALSDENKIPVKAIFVHSEDSIPTGQSIVFEPDYDKCLKCRGRVVGVYWVRISSGDFEDEYVVELY</sequence>
<reference evidence="3" key="2">
    <citation type="submission" date="2021-04" db="EMBL/GenBank/DDBJ databases">
        <authorList>
            <person name="Gilroy R."/>
        </authorList>
    </citation>
    <scope>NUCLEOTIDE SEQUENCE</scope>
    <source>
        <strain evidence="3">14975</strain>
    </source>
</reference>
<organism evidence="3 4">
    <name type="scientific">Candidatus Akkermansia intestinigallinarum</name>
    <dbReference type="NCBI Taxonomy" id="2838431"/>
    <lineage>
        <taxon>Bacteria</taxon>
        <taxon>Pseudomonadati</taxon>
        <taxon>Verrucomicrobiota</taxon>
        <taxon>Verrucomicrobiia</taxon>
        <taxon>Verrucomicrobiales</taxon>
        <taxon>Akkermansiaceae</taxon>
        <taxon>Akkermansia</taxon>
    </lineage>
</organism>
<evidence type="ECO:0000313" key="3">
    <source>
        <dbReference type="EMBL" id="HIX20665.1"/>
    </source>
</evidence>
<keyword evidence="2" id="KW-0732">Signal</keyword>
<name>A0A9D1VD76_9BACT</name>
<comment type="caution">
    <text evidence="3">The sequence shown here is derived from an EMBL/GenBank/DDBJ whole genome shotgun (WGS) entry which is preliminary data.</text>
</comment>
<dbReference type="Proteomes" id="UP000823964">
    <property type="component" value="Unassembled WGS sequence"/>
</dbReference>
<proteinExistence type="predicted"/>
<reference evidence="3" key="1">
    <citation type="journal article" date="2021" name="PeerJ">
        <title>Extensive microbial diversity within the chicken gut microbiome revealed by metagenomics and culture.</title>
        <authorList>
            <person name="Gilroy R."/>
            <person name="Ravi A."/>
            <person name="Getino M."/>
            <person name="Pursley I."/>
            <person name="Horton D.L."/>
            <person name="Alikhan N.F."/>
            <person name="Baker D."/>
            <person name="Gharbi K."/>
            <person name="Hall N."/>
            <person name="Watson M."/>
            <person name="Adriaenssens E.M."/>
            <person name="Foster-Nyarko E."/>
            <person name="Jarju S."/>
            <person name="Secka A."/>
            <person name="Antonio M."/>
            <person name="Oren A."/>
            <person name="Chaudhuri R.R."/>
            <person name="La Ragione R."/>
            <person name="Hildebrand F."/>
            <person name="Pallen M.J."/>
        </authorList>
    </citation>
    <scope>NUCLEOTIDE SEQUENCE</scope>
    <source>
        <strain evidence="3">14975</strain>
    </source>
</reference>
<feature type="compositionally biased region" description="Polar residues" evidence="1">
    <location>
        <begin position="56"/>
        <end position="67"/>
    </location>
</feature>
<protein>
    <recommendedName>
        <fullName evidence="5">SCP domain-containing protein</fullName>
    </recommendedName>
</protein>
<evidence type="ECO:0000256" key="1">
    <source>
        <dbReference type="SAM" id="MobiDB-lite"/>
    </source>
</evidence>
<accession>A0A9D1VD76</accession>